<gene>
    <name evidence="2" type="ORF">GEV33_002679</name>
</gene>
<reference evidence="2" key="1">
    <citation type="journal article" date="2020" name="J Insects Food Feed">
        <title>The yellow mealworm (Tenebrio molitor) genome: a resource for the emerging insects as food and feed industry.</title>
        <authorList>
            <person name="Eriksson T."/>
            <person name="Andere A."/>
            <person name="Kelstrup H."/>
            <person name="Emery V."/>
            <person name="Picard C."/>
        </authorList>
    </citation>
    <scope>NUCLEOTIDE SEQUENCE</scope>
    <source>
        <strain evidence="2">Stoneville</strain>
        <tissue evidence="2">Whole head</tissue>
    </source>
</reference>
<evidence type="ECO:0000313" key="3">
    <source>
        <dbReference type="Proteomes" id="UP000719412"/>
    </source>
</evidence>
<keyword evidence="3" id="KW-1185">Reference proteome</keyword>
<proteinExistence type="predicted"/>
<dbReference type="AlphaFoldDB" id="A0A8J6HSZ2"/>
<protein>
    <submittedName>
        <fullName evidence="2">Uncharacterized protein</fullName>
    </submittedName>
</protein>
<comment type="caution">
    <text evidence="2">The sequence shown here is derived from an EMBL/GenBank/DDBJ whole genome shotgun (WGS) entry which is preliminary data.</text>
</comment>
<evidence type="ECO:0000313" key="2">
    <source>
        <dbReference type="EMBL" id="KAH0820112.1"/>
    </source>
</evidence>
<accession>A0A8J6HSZ2</accession>
<reference evidence="2" key="2">
    <citation type="submission" date="2021-08" db="EMBL/GenBank/DDBJ databases">
        <authorList>
            <person name="Eriksson T."/>
        </authorList>
    </citation>
    <scope>NUCLEOTIDE SEQUENCE</scope>
    <source>
        <strain evidence="2">Stoneville</strain>
        <tissue evidence="2">Whole head</tissue>
    </source>
</reference>
<feature type="region of interest" description="Disordered" evidence="1">
    <location>
        <begin position="162"/>
        <end position="186"/>
    </location>
</feature>
<dbReference type="Proteomes" id="UP000719412">
    <property type="component" value="Unassembled WGS sequence"/>
</dbReference>
<organism evidence="2 3">
    <name type="scientific">Tenebrio molitor</name>
    <name type="common">Yellow mealworm beetle</name>
    <dbReference type="NCBI Taxonomy" id="7067"/>
    <lineage>
        <taxon>Eukaryota</taxon>
        <taxon>Metazoa</taxon>
        <taxon>Ecdysozoa</taxon>
        <taxon>Arthropoda</taxon>
        <taxon>Hexapoda</taxon>
        <taxon>Insecta</taxon>
        <taxon>Pterygota</taxon>
        <taxon>Neoptera</taxon>
        <taxon>Endopterygota</taxon>
        <taxon>Coleoptera</taxon>
        <taxon>Polyphaga</taxon>
        <taxon>Cucujiformia</taxon>
        <taxon>Tenebrionidae</taxon>
        <taxon>Tenebrio</taxon>
    </lineage>
</organism>
<evidence type="ECO:0000256" key="1">
    <source>
        <dbReference type="SAM" id="MobiDB-lite"/>
    </source>
</evidence>
<sequence length="310" mass="34725">MLLSAILSLNNTNLVSFTDENRIRDSNPISSGIPIQVIEHHVLSVQLSEKEDESRVWRRMGLCTPKRRIAPKRLSAHNRLHSCLLSRRKLQPLHSGNWEVVLKGDVQDVPNKQTKLTRRLYERYGFTIRNKRVKIVVDEDTSCGDECDANIFGSAVSRTRSFVRKTGEPTPKRPLSSRESVRKRSKSQLHNLISIPYMVARLSGLSPSSGQIRAASQDLAVHILDERQSTDEKCQLCLSAHSLEDMSARHSPPLTPCTALPYAPTRCNMQHHRTQARSTEEPKAHAVDELASESPAYCGRGGVAPSAPWV</sequence>
<dbReference type="EMBL" id="JABDTM020012843">
    <property type="protein sequence ID" value="KAH0820112.1"/>
    <property type="molecule type" value="Genomic_DNA"/>
</dbReference>
<name>A0A8J6HSZ2_TENMO</name>